<name>A0ACC0VNU8_9STRA</name>
<dbReference type="Proteomes" id="UP001163321">
    <property type="component" value="Chromosome 8"/>
</dbReference>
<protein>
    <submittedName>
        <fullName evidence="1">Uncharacterized protein</fullName>
    </submittedName>
</protein>
<sequence>MSYSHTSETTLGMQFDVLMRLEELKDGDVVDMKRYREHIGSMLYIANGTRPDICVSICESSQHLEAPKPAHMKAAIRVLRYLGGTSKFGL</sequence>
<reference evidence="1 2" key="1">
    <citation type="journal article" date="2022" name="bioRxiv">
        <title>The genome of the oomycete Peronosclerospora sorghi, a cosmopolitan pathogen of maize and sorghum, is inflated with dispersed pseudogenes.</title>
        <authorList>
            <person name="Fletcher K."/>
            <person name="Martin F."/>
            <person name="Isakeit T."/>
            <person name="Cavanaugh K."/>
            <person name="Magill C."/>
            <person name="Michelmore R."/>
        </authorList>
    </citation>
    <scope>NUCLEOTIDE SEQUENCE [LARGE SCALE GENOMIC DNA]</scope>
    <source>
        <strain evidence="1">P6</strain>
    </source>
</reference>
<evidence type="ECO:0000313" key="1">
    <source>
        <dbReference type="EMBL" id="KAI9907146.1"/>
    </source>
</evidence>
<gene>
    <name evidence="1" type="ORF">PsorP6_016511</name>
</gene>
<keyword evidence="2" id="KW-1185">Reference proteome</keyword>
<proteinExistence type="predicted"/>
<accession>A0ACC0VNU8</accession>
<evidence type="ECO:0000313" key="2">
    <source>
        <dbReference type="Proteomes" id="UP001163321"/>
    </source>
</evidence>
<comment type="caution">
    <text evidence="1">The sequence shown here is derived from an EMBL/GenBank/DDBJ whole genome shotgun (WGS) entry which is preliminary data.</text>
</comment>
<organism evidence="1 2">
    <name type="scientific">Peronosclerospora sorghi</name>
    <dbReference type="NCBI Taxonomy" id="230839"/>
    <lineage>
        <taxon>Eukaryota</taxon>
        <taxon>Sar</taxon>
        <taxon>Stramenopiles</taxon>
        <taxon>Oomycota</taxon>
        <taxon>Peronosporomycetes</taxon>
        <taxon>Peronosporales</taxon>
        <taxon>Peronosporaceae</taxon>
        <taxon>Peronosclerospora</taxon>
    </lineage>
</organism>
<dbReference type="EMBL" id="CM047587">
    <property type="protein sequence ID" value="KAI9907146.1"/>
    <property type="molecule type" value="Genomic_DNA"/>
</dbReference>